<gene>
    <name evidence="1" type="ORF">M0L20_26780</name>
</gene>
<sequence length="124" mass="14317">MRMAQIWKSQSKNLEDDSPIYWLSRFSQTNLASPCKRYNKLTQLAVIELSATTDLARVDGFALQQKIYVDAQLKLKCIPNLFFSTGVDQRMVIDAYSLSVQSFFIKPATIPELEKMITVIIEYW</sequence>
<dbReference type="RefSeq" id="WP_232563679.1">
    <property type="nucleotide sequence ID" value="NZ_JALPRF010000009.1"/>
</dbReference>
<name>A0ABT0HTI4_9BACT</name>
<reference evidence="1 2" key="1">
    <citation type="submission" date="2022-04" db="EMBL/GenBank/DDBJ databases">
        <title>Spirosoma sp. strain RP8 genome sequencing and assembly.</title>
        <authorList>
            <person name="Jung Y."/>
        </authorList>
    </citation>
    <scope>NUCLEOTIDE SEQUENCE [LARGE SCALE GENOMIC DNA]</scope>
    <source>
        <strain evidence="1 2">RP8</strain>
    </source>
</reference>
<accession>A0ABT0HTI4</accession>
<dbReference type="SUPFAM" id="SSF52172">
    <property type="entry name" value="CheY-like"/>
    <property type="match status" value="1"/>
</dbReference>
<comment type="caution">
    <text evidence="1">The sequence shown here is derived from an EMBL/GenBank/DDBJ whole genome shotgun (WGS) entry which is preliminary data.</text>
</comment>
<organism evidence="1 2">
    <name type="scientific">Spirosoma liriopis</name>
    <dbReference type="NCBI Taxonomy" id="2937440"/>
    <lineage>
        <taxon>Bacteria</taxon>
        <taxon>Pseudomonadati</taxon>
        <taxon>Bacteroidota</taxon>
        <taxon>Cytophagia</taxon>
        <taxon>Cytophagales</taxon>
        <taxon>Cytophagaceae</taxon>
        <taxon>Spirosoma</taxon>
    </lineage>
</organism>
<protein>
    <recommendedName>
        <fullName evidence="3">Response regulator</fullName>
    </recommendedName>
</protein>
<evidence type="ECO:0008006" key="3">
    <source>
        <dbReference type="Google" id="ProtNLM"/>
    </source>
</evidence>
<evidence type="ECO:0000313" key="1">
    <source>
        <dbReference type="EMBL" id="MCK8495499.1"/>
    </source>
</evidence>
<evidence type="ECO:0000313" key="2">
    <source>
        <dbReference type="Proteomes" id="UP001202180"/>
    </source>
</evidence>
<dbReference type="EMBL" id="JALPRF010000009">
    <property type="protein sequence ID" value="MCK8495499.1"/>
    <property type="molecule type" value="Genomic_DNA"/>
</dbReference>
<dbReference type="InterPro" id="IPR011006">
    <property type="entry name" value="CheY-like_superfamily"/>
</dbReference>
<dbReference type="Proteomes" id="UP001202180">
    <property type="component" value="Unassembled WGS sequence"/>
</dbReference>
<keyword evidence="2" id="KW-1185">Reference proteome</keyword>
<proteinExistence type="predicted"/>